<evidence type="ECO:0000313" key="3">
    <source>
        <dbReference type="EMBL" id="BDU77708.1"/>
    </source>
</evidence>
<dbReference type="Proteomes" id="UP001228113">
    <property type="component" value="Chromosome"/>
</dbReference>
<keyword evidence="1" id="KW-0812">Transmembrane</keyword>
<sequence length="252" mass="26982">MLEHWLNQPHAAPWLLVMWIAGLLGSIGHCAGMCGPVVAAFGLAQARQGGRLWPRHLLFQAGRVTTYAVLGGLIGFLGGFARLQTVQDMHACCRPEGAELIAAQAWPWQIYVKLGIGFLMLLLGLFMAMGRRADGLLEFSMPGFLQRFLGRGLKWGGAPYLLGLAWGFIPCGLVYMMLLKALDAGSWRMGAAGMAAFGLGNLPILLGLGLAATRLSPALRSGLLRLGGVMVGGMGITILWQAVRLLRFQAGL</sequence>
<feature type="transmembrane region" description="Helical" evidence="1">
    <location>
        <begin position="157"/>
        <end position="178"/>
    </location>
</feature>
<keyword evidence="1" id="KW-0472">Membrane</keyword>
<evidence type="ECO:0000313" key="4">
    <source>
        <dbReference type="Proteomes" id="UP001228113"/>
    </source>
</evidence>
<dbReference type="KEGG" id="msea:METESE_26660"/>
<evidence type="ECO:0000256" key="1">
    <source>
        <dbReference type="SAM" id="Phobius"/>
    </source>
</evidence>
<gene>
    <name evidence="3" type="ORF">METESE_26660</name>
</gene>
<protein>
    <recommendedName>
        <fullName evidence="2">Urease accessory protein UreH-like transmembrane domain-containing protein</fullName>
    </recommendedName>
</protein>
<feature type="transmembrane region" description="Helical" evidence="1">
    <location>
        <begin position="110"/>
        <end position="129"/>
    </location>
</feature>
<reference evidence="3" key="1">
    <citation type="journal article" date="2023" name="Int. J. Syst. Evol. Microbiol.">
        <title>Mesoterricola silvestris gen. nov., sp. nov., Mesoterricola sediminis sp. nov., Geothrix oryzae sp. nov., Geothrix edaphica sp. nov., Geothrix rubra sp. nov., and Geothrix limicola sp. nov., six novel members of Acidobacteriota isolated from soils.</title>
        <authorList>
            <person name="Itoh H."/>
            <person name="Sugisawa Y."/>
            <person name="Mise K."/>
            <person name="Xu Z."/>
            <person name="Kuniyasu M."/>
            <person name="Ushijima N."/>
            <person name="Kawano K."/>
            <person name="Kobayashi E."/>
            <person name="Shiratori Y."/>
            <person name="Masuda Y."/>
            <person name="Senoo K."/>
        </authorList>
    </citation>
    <scope>NUCLEOTIDE SEQUENCE</scope>
    <source>
        <strain evidence="3">W786</strain>
    </source>
</reference>
<feature type="transmembrane region" description="Helical" evidence="1">
    <location>
        <begin position="223"/>
        <end position="243"/>
    </location>
</feature>
<keyword evidence="1" id="KW-1133">Transmembrane helix</keyword>
<feature type="transmembrane region" description="Helical" evidence="1">
    <location>
        <begin position="190"/>
        <end position="211"/>
    </location>
</feature>
<organism evidence="3 4">
    <name type="scientific">Mesoterricola sediminis</name>
    <dbReference type="NCBI Taxonomy" id="2927980"/>
    <lineage>
        <taxon>Bacteria</taxon>
        <taxon>Pseudomonadati</taxon>
        <taxon>Acidobacteriota</taxon>
        <taxon>Holophagae</taxon>
        <taxon>Holophagales</taxon>
        <taxon>Holophagaceae</taxon>
        <taxon>Mesoterricola</taxon>
    </lineage>
</organism>
<accession>A0AA48KGT1</accession>
<dbReference type="PANTHER" id="PTHR42208">
    <property type="entry name" value="HEAVY METAL TRANSPORTER-RELATED"/>
    <property type="match status" value="1"/>
</dbReference>
<feature type="transmembrane region" description="Helical" evidence="1">
    <location>
        <begin position="64"/>
        <end position="81"/>
    </location>
</feature>
<evidence type="ECO:0000259" key="2">
    <source>
        <dbReference type="Pfam" id="PF13386"/>
    </source>
</evidence>
<keyword evidence="4" id="KW-1185">Reference proteome</keyword>
<feature type="domain" description="Urease accessory protein UreH-like transmembrane" evidence="2">
    <location>
        <begin position="18"/>
        <end position="236"/>
    </location>
</feature>
<dbReference type="Pfam" id="PF13386">
    <property type="entry name" value="DsbD_2"/>
    <property type="match status" value="1"/>
</dbReference>
<proteinExistence type="predicted"/>
<dbReference type="AlphaFoldDB" id="A0AA48KGT1"/>
<dbReference type="EMBL" id="AP027081">
    <property type="protein sequence ID" value="BDU77708.1"/>
    <property type="molecule type" value="Genomic_DNA"/>
</dbReference>
<dbReference type="InterPro" id="IPR039447">
    <property type="entry name" value="UreH-like_TM_dom"/>
</dbReference>
<dbReference type="PANTHER" id="PTHR42208:SF1">
    <property type="entry name" value="HEAVY METAL TRANSPORTER"/>
    <property type="match status" value="1"/>
</dbReference>
<feature type="transmembrane region" description="Helical" evidence="1">
    <location>
        <begin position="12"/>
        <end position="43"/>
    </location>
</feature>
<name>A0AA48KGT1_9BACT</name>
<dbReference type="RefSeq" id="WP_243334152.1">
    <property type="nucleotide sequence ID" value="NZ_AP027081.1"/>
</dbReference>